<dbReference type="Proteomes" id="UP001206595">
    <property type="component" value="Unassembled WGS sequence"/>
</dbReference>
<evidence type="ECO:0000313" key="2">
    <source>
        <dbReference type="Proteomes" id="UP001206595"/>
    </source>
</evidence>
<reference evidence="1" key="1">
    <citation type="submission" date="2021-06" db="EMBL/GenBank/DDBJ databases">
        <authorList>
            <consortium name="DOE Joint Genome Institute"/>
            <person name="Mondo S.J."/>
            <person name="Amses K.R."/>
            <person name="Simmons D.R."/>
            <person name="Longcore J.E."/>
            <person name="Seto K."/>
            <person name="Alves G.H."/>
            <person name="Bonds A.E."/>
            <person name="Quandt C.A."/>
            <person name="Davis W.J."/>
            <person name="Chang Y."/>
            <person name="Letcher P.M."/>
            <person name="Powell M.J."/>
            <person name="Kuo A."/>
            <person name="Labutti K."/>
            <person name="Pangilinan J."/>
            <person name="Andreopoulos W."/>
            <person name="Tritt A."/>
            <person name="Riley R."/>
            <person name="Hundley H."/>
            <person name="Johnson J."/>
            <person name="Lipzen A."/>
            <person name="Barry K."/>
            <person name="Berbee M.L."/>
            <person name="Buchler N.E."/>
            <person name="Grigoriev I.V."/>
            <person name="Spatafora J.W."/>
            <person name="Stajich J.E."/>
            <person name="James T.Y."/>
        </authorList>
    </citation>
    <scope>NUCLEOTIDE SEQUENCE</scope>
    <source>
        <strain evidence="1">AG</strain>
    </source>
</reference>
<dbReference type="EMBL" id="MU620923">
    <property type="protein sequence ID" value="KAI8579094.1"/>
    <property type="molecule type" value="Genomic_DNA"/>
</dbReference>
<proteinExistence type="predicted"/>
<dbReference type="AlphaFoldDB" id="A0AAD5E9E0"/>
<evidence type="ECO:0000313" key="1">
    <source>
        <dbReference type="EMBL" id="KAI8579094.1"/>
    </source>
</evidence>
<reference evidence="1" key="2">
    <citation type="journal article" date="2022" name="Proc. Natl. Acad. Sci. U.S.A.">
        <title>Diploid-dominant life cycles characterize the early evolution of Fungi.</title>
        <authorList>
            <person name="Amses K.R."/>
            <person name="Simmons D.R."/>
            <person name="Longcore J.E."/>
            <person name="Mondo S.J."/>
            <person name="Seto K."/>
            <person name="Jeronimo G.H."/>
            <person name="Bonds A.E."/>
            <person name="Quandt C.A."/>
            <person name="Davis W.J."/>
            <person name="Chang Y."/>
            <person name="Federici B.A."/>
            <person name="Kuo A."/>
            <person name="LaButti K."/>
            <person name="Pangilinan J."/>
            <person name="Andreopoulos W."/>
            <person name="Tritt A."/>
            <person name="Riley R."/>
            <person name="Hundley H."/>
            <person name="Johnson J."/>
            <person name="Lipzen A."/>
            <person name="Barry K."/>
            <person name="Lang B.F."/>
            <person name="Cuomo C.A."/>
            <person name="Buchler N.E."/>
            <person name="Grigoriev I.V."/>
            <person name="Spatafora J.W."/>
            <person name="Stajich J.E."/>
            <person name="James T.Y."/>
        </authorList>
    </citation>
    <scope>NUCLEOTIDE SEQUENCE</scope>
    <source>
        <strain evidence="1">AG</strain>
    </source>
</reference>
<protein>
    <submittedName>
        <fullName evidence="1">Uncharacterized protein</fullName>
    </submittedName>
</protein>
<keyword evidence="2" id="KW-1185">Reference proteome</keyword>
<organism evidence="1 2">
    <name type="scientific">Umbelopsis ramanniana AG</name>
    <dbReference type="NCBI Taxonomy" id="1314678"/>
    <lineage>
        <taxon>Eukaryota</taxon>
        <taxon>Fungi</taxon>
        <taxon>Fungi incertae sedis</taxon>
        <taxon>Mucoromycota</taxon>
        <taxon>Mucoromycotina</taxon>
        <taxon>Umbelopsidomycetes</taxon>
        <taxon>Umbelopsidales</taxon>
        <taxon>Umbelopsidaceae</taxon>
        <taxon>Umbelopsis</taxon>
    </lineage>
</organism>
<sequence>MAPELLVLGSRSWGRGSSGSGIGRCCTSFFLLVMLSGDFVESGLERFSEAAMALWSGTGNLIVVVIADLEQSLSKGMLLRAFSVWLFEVSYVHYCILEREGRE</sequence>
<name>A0AAD5E9E0_UMBRA</name>
<dbReference type="GeneID" id="75914836"/>
<dbReference type="RefSeq" id="XP_051444098.1">
    <property type="nucleotide sequence ID" value="XM_051589491.1"/>
</dbReference>
<gene>
    <name evidence="1" type="ORF">K450DRAFT_243833</name>
</gene>
<comment type="caution">
    <text evidence="1">The sequence shown here is derived from an EMBL/GenBank/DDBJ whole genome shotgun (WGS) entry which is preliminary data.</text>
</comment>
<accession>A0AAD5E9E0</accession>